<protein>
    <recommendedName>
        <fullName evidence="4">DUF1746 domain-containing protein</fullName>
    </recommendedName>
</protein>
<keyword evidence="3" id="KW-1185">Reference proteome</keyword>
<gene>
    <name evidence="2" type="ORF">MCAP1_002497</name>
</gene>
<evidence type="ECO:0000313" key="2">
    <source>
        <dbReference type="EMBL" id="WFD20253.1"/>
    </source>
</evidence>
<accession>A0AAF0E9S0</accession>
<evidence type="ECO:0000313" key="3">
    <source>
        <dbReference type="Proteomes" id="UP001220961"/>
    </source>
</evidence>
<organism evidence="2 3">
    <name type="scientific">Malassezia caprae</name>
    <dbReference type="NCBI Taxonomy" id="1381934"/>
    <lineage>
        <taxon>Eukaryota</taxon>
        <taxon>Fungi</taxon>
        <taxon>Dikarya</taxon>
        <taxon>Basidiomycota</taxon>
        <taxon>Ustilaginomycotina</taxon>
        <taxon>Malasseziomycetes</taxon>
        <taxon>Malasseziales</taxon>
        <taxon>Malasseziaceae</taxon>
        <taxon>Malassezia</taxon>
    </lineage>
</organism>
<feature type="region of interest" description="Disordered" evidence="1">
    <location>
        <begin position="108"/>
        <end position="132"/>
    </location>
</feature>
<reference evidence="2" key="1">
    <citation type="submission" date="2023-03" db="EMBL/GenBank/DDBJ databases">
        <title>Mating type loci evolution in Malassezia.</title>
        <authorList>
            <person name="Coelho M.A."/>
        </authorList>
    </citation>
    <scope>NUCLEOTIDE SEQUENCE</scope>
    <source>
        <strain evidence="2">CBS 10434</strain>
    </source>
</reference>
<dbReference type="Proteomes" id="UP001220961">
    <property type="component" value="Chromosome 5"/>
</dbReference>
<proteinExistence type="predicted"/>
<evidence type="ECO:0000256" key="1">
    <source>
        <dbReference type="SAM" id="MobiDB-lite"/>
    </source>
</evidence>
<evidence type="ECO:0008006" key="4">
    <source>
        <dbReference type="Google" id="ProtNLM"/>
    </source>
</evidence>
<name>A0AAF0E9S0_9BASI</name>
<dbReference type="EMBL" id="CP119912">
    <property type="protein sequence ID" value="WFD20253.1"/>
    <property type="molecule type" value="Genomic_DNA"/>
</dbReference>
<dbReference type="AlphaFoldDB" id="A0AAF0E9S0"/>
<sequence length="168" mass="18595">MADAAILYVPETYAVRPQLMMRERSLPGFVRSMTTFQLVCALAQLVYDTDPSRRRLLVDFVGQGTQVHSHAEYVPSKVHLLAIDVVLWLVQLMVVALTVEEMHAEADPTRANRLDAPDAPLPTEQASGDDMPLLDAVPPRPGVLPTTQQPIAVIHWSMLWQDSVTSGN</sequence>